<keyword evidence="1" id="KW-0812">Transmembrane</keyword>
<name>I3SKY2_LOTJA</name>
<evidence type="ECO:0000256" key="1">
    <source>
        <dbReference type="SAM" id="Phobius"/>
    </source>
</evidence>
<reference evidence="2" key="1">
    <citation type="submission" date="2012-05" db="EMBL/GenBank/DDBJ databases">
        <authorList>
            <person name="Krishnakumar V."/>
            <person name="Cheung F."/>
            <person name="Xiao Y."/>
            <person name="Chan A."/>
            <person name="Moskal W.A."/>
            <person name="Town C.D."/>
        </authorList>
    </citation>
    <scope>NUCLEOTIDE SEQUENCE</scope>
</reference>
<keyword evidence="1" id="KW-1133">Transmembrane helix</keyword>
<dbReference type="AlphaFoldDB" id="I3SKY2"/>
<feature type="transmembrane region" description="Helical" evidence="1">
    <location>
        <begin position="20"/>
        <end position="50"/>
    </location>
</feature>
<proteinExistence type="evidence at transcript level"/>
<keyword evidence="1" id="KW-0472">Membrane</keyword>
<dbReference type="EMBL" id="BT141130">
    <property type="protein sequence ID" value="AFK40924.1"/>
    <property type="molecule type" value="mRNA"/>
</dbReference>
<accession>I3SKY2</accession>
<sequence length="84" mass="9672">MKSNTLVTKMNRKNVLYLTNYVYLHIIMSHGTVRLGLIFEDFATFLLLLVRYKTSSVSKTYDTFEELQAISHSRPLKICSPSIA</sequence>
<evidence type="ECO:0000313" key="2">
    <source>
        <dbReference type="EMBL" id="AFK40924.1"/>
    </source>
</evidence>
<organism evidence="2">
    <name type="scientific">Lotus japonicus</name>
    <name type="common">Lotus corniculatus var. japonicus</name>
    <dbReference type="NCBI Taxonomy" id="34305"/>
    <lineage>
        <taxon>Eukaryota</taxon>
        <taxon>Viridiplantae</taxon>
        <taxon>Streptophyta</taxon>
        <taxon>Embryophyta</taxon>
        <taxon>Tracheophyta</taxon>
        <taxon>Spermatophyta</taxon>
        <taxon>Magnoliopsida</taxon>
        <taxon>eudicotyledons</taxon>
        <taxon>Gunneridae</taxon>
        <taxon>Pentapetalae</taxon>
        <taxon>rosids</taxon>
        <taxon>fabids</taxon>
        <taxon>Fabales</taxon>
        <taxon>Fabaceae</taxon>
        <taxon>Papilionoideae</taxon>
        <taxon>50 kb inversion clade</taxon>
        <taxon>NPAAA clade</taxon>
        <taxon>Hologalegina</taxon>
        <taxon>robinioid clade</taxon>
        <taxon>Loteae</taxon>
        <taxon>Lotus</taxon>
    </lineage>
</organism>
<protein>
    <submittedName>
        <fullName evidence="2">Uncharacterized protein</fullName>
    </submittedName>
</protein>